<dbReference type="EMBL" id="CP101125">
    <property type="protein sequence ID" value="UTO13531.1"/>
    <property type="molecule type" value="Genomic_DNA"/>
</dbReference>
<protein>
    <submittedName>
        <fullName evidence="1">Transcriptional regulator</fullName>
    </submittedName>
</protein>
<organism evidence="1 2">
    <name type="scientific">Pseudomonas nunensis</name>
    <dbReference type="NCBI Taxonomy" id="2961896"/>
    <lineage>
        <taxon>Bacteria</taxon>
        <taxon>Pseudomonadati</taxon>
        <taxon>Pseudomonadota</taxon>
        <taxon>Gammaproteobacteria</taxon>
        <taxon>Pseudomonadales</taxon>
        <taxon>Pseudomonadaceae</taxon>
        <taxon>Pseudomonas</taxon>
    </lineage>
</organism>
<name>A0ABY5ECP3_9PSED</name>
<proteinExistence type="predicted"/>
<dbReference type="RefSeq" id="WP_063869700.1">
    <property type="nucleotide sequence ID" value="NZ_CP101125.1"/>
</dbReference>
<dbReference type="Proteomes" id="UP001059607">
    <property type="component" value="Chromosome"/>
</dbReference>
<gene>
    <name evidence="1" type="ORF">NK667_25685</name>
</gene>
<sequence length="78" mass="8689">MVIQYFDSPFHVTHDEEVASQMAEEMKLSILITDCIKNPDAKENEVAIRSPVSHSQGSEVMSKAIIDDVVKVARRSGE</sequence>
<keyword evidence="2" id="KW-1185">Reference proteome</keyword>
<evidence type="ECO:0000313" key="1">
    <source>
        <dbReference type="EMBL" id="UTO13531.1"/>
    </source>
</evidence>
<evidence type="ECO:0000313" key="2">
    <source>
        <dbReference type="Proteomes" id="UP001059607"/>
    </source>
</evidence>
<accession>A0ABY5ECP3</accession>
<reference evidence="1" key="1">
    <citation type="submission" date="2022-07" db="EMBL/GenBank/DDBJ databases">
        <title>Pseudomonas nunamit sp. nov. an antifungal species isolated from Greenland.</title>
        <authorList>
            <person name="Ntana F."/>
            <person name="Hennessy R.C."/>
            <person name="Zervas A."/>
            <person name="Stougaard P."/>
        </authorList>
    </citation>
    <scope>NUCLEOTIDE SEQUENCE</scope>
    <source>
        <strain evidence="1">In5</strain>
    </source>
</reference>